<dbReference type="Pfam" id="PF00275">
    <property type="entry name" value="EPSP_synthase"/>
    <property type="match status" value="2"/>
</dbReference>
<dbReference type="InterPro" id="IPR001986">
    <property type="entry name" value="Enolpyruvate_Tfrase_dom"/>
</dbReference>
<dbReference type="GO" id="GO:0009423">
    <property type="term" value="P:chorismate biosynthetic process"/>
    <property type="evidence" value="ECO:0007669"/>
    <property type="project" value="TreeGrafter"/>
</dbReference>
<dbReference type="PANTHER" id="PTHR21090:SF5">
    <property type="entry name" value="PENTAFUNCTIONAL AROM POLYPEPTIDE"/>
    <property type="match status" value="1"/>
</dbReference>
<name>A0A4Y8WR03_9PORP</name>
<evidence type="ECO:0000313" key="2">
    <source>
        <dbReference type="EMBL" id="TFH96671.1"/>
    </source>
</evidence>
<dbReference type="Proteomes" id="UP000297225">
    <property type="component" value="Unassembled WGS sequence"/>
</dbReference>
<proteinExistence type="predicted"/>
<dbReference type="InterPro" id="IPR036968">
    <property type="entry name" value="Enolpyruvate_Tfrase_sf"/>
</dbReference>
<gene>
    <name evidence="2" type="ORF">E4P47_01915</name>
</gene>
<evidence type="ECO:0000313" key="3">
    <source>
        <dbReference type="Proteomes" id="UP000297225"/>
    </source>
</evidence>
<organism evidence="2 3">
    <name type="scientific">Porphyromonas levii</name>
    <dbReference type="NCBI Taxonomy" id="28114"/>
    <lineage>
        <taxon>Bacteria</taxon>
        <taxon>Pseudomonadati</taxon>
        <taxon>Bacteroidota</taxon>
        <taxon>Bacteroidia</taxon>
        <taxon>Bacteroidales</taxon>
        <taxon>Porphyromonadaceae</taxon>
        <taxon>Porphyromonas</taxon>
    </lineage>
</organism>
<accession>A0A4Y8WR03</accession>
<dbReference type="SUPFAM" id="SSF55205">
    <property type="entry name" value="EPT/RTPC-like"/>
    <property type="match status" value="1"/>
</dbReference>
<dbReference type="AlphaFoldDB" id="A0A4Y8WR03"/>
<dbReference type="Gene3D" id="3.65.10.10">
    <property type="entry name" value="Enolpyruvate transferase domain"/>
    <property type="match status" value="2"/>
</dbReference>
<dbReference type="InterPro" id="IPR013792">
    <property type="entry name" value="RNA3'P_cycl/enolpyr_Trfase_a/b"/>
</dbReference>
<dbReference type="STRING" id="1122973.GCA_000379925_00067"/>
<dbReference type="EMBL" id="SPNC01000015">
    <property type="protein sequence ID" value="TFH96671.1"/>
    <property type="molecule type" value="Genomic_DNA"/>
</dbReference>
<sequence>MKQLALTYRSFLGRQRIELPYSKSIVARQLLLTYMQNKPLPSLPEKEEAYALCNEDILVIWRAVHLLRQRPNGETIQLDCGSSGTAMRFLMIAAIYERCETFLVGSPQLMERIKQDDLSFFPSMGAKCTLHDCGVAITPLIPVKQVHLHTEWKSSQYCSAILICNRALGNMVTFDFSEQTPSYTYLQLTKGVLQQEQNALERDWSAATFWYQLAMSHPEQLSIQLPGLHRESLQPDALIQQSVVPLGITTSSMGNILEVSGAKTDQCTEEVVLHIDQHLDSFLPLALAFIRNRRPFTFNGTRNLRYKESNRIASFLEAVEWYNVGGFSITDNAISWDGTWGKLPEMVMINPHGDHRVAMAFAVFAVTLPEVTTVLLNPDCIAKSYPRFLEQLLGK</sequence>
<protein>
    <recommendedName>
        <fullName evidence="1">Enolpyruvate transferase domain-containing protein</fullName>
    </recommendedName>
</protein>
<reference evidence="2 3" key="1">
    <citation type="submission" date="2019-03" db="EMBL/GenBank/DDBJ databases">
        <title>Porphyromonas levii Isolated from the Uterus of Dairy Cows.</title>
        <authorList>
            <person name="Francis A.M."/>
        </authorList>
    </citation>
    <scope>NUCLEOTIDE SEQUENCE [LARGE SCALE GENOMIC DNA]</scope>
    <source>
        <strain evidence="2 3">AF5678</strain>
    </source>
</reference>
<keyword evidence="3" id="KW-1185">Reference proteome</keyword>
<feature type="domain" description="Enolpyruvate transferase" evidence="1">
    <location>
        <begin position="196"/>
        <end position="392"/>
    </location>
</feature>
<dbReference type="GO" id="GO:0003866">
    <property type="term" value="F:3-phosphoshikimate 1-carboxyvinyltransferase activity"/>
    <property type="evidence" value="ECO:0007669"/>
    <property type="project" value="TreeGrafter"/>
</dbReference>
<dbReference type="OrthoDB" id="9809920at2"/>
<feature type="domain" description="Enolpyruvate transferase" evidence="1">
    <location>
        <begin position="70"/>
        <end position="193"/>
    </location>
</feature>
<dbReference type="PANTHER" id="PTHR21090">
    <property type="entry name" value="AROM/DEHYDROQUINATE SYNTHASE"/>
    <property type="match status" value="1"/>
</dbReference>
<evidence type="ECO:0000259" key="1">
    <source>
        <dbReference type="Pfam" id="PF00275"/>
    </source>
</evidence>
<dbReference type="RefSeq" id="WP_134849172.1">
    <property type="nucleotide sequence ID" value="NZ_CP197400.1"/>
</dbReference>
<comment type="caution">
    <text evidence="2">The sequence shown here is derived from an EMBL/GenBank/DDBJ whole genome shotgun (WGS) entry which is preliminary data.</text>
</comment>